<gene>
    <name evidence="1" type="ORF">SAMN05192539_102253</name>
</gene>
<organism evidence="1 2">
    <name type="scientific">Paraburkholderia diazotrophica</name>
    <dbReference type="NCBI Taxonomy" id="667676"/>
    <lineage>
        <taxon>Bacteria</taxon>
        <taxon>Pseudomonadati</taxon>
        <taxon>Pseudomonadota</taxon>
        <taxon>Betaproteobacteria</taxon>
        <taxon>Burkholderiales</taxon>
        <taxon>Burkholderiaceae</taxon>
        <taxon>Paraburkholderia</taxon>
    </lineage>
</organism>
<keyword evidence="2" id="KW-1185">Reference proteome</keyword>
<accession>A0A1H7CIK4</accession>
<dbReference type="InterPro" id="IPR006311">
    <property type="entry name" value="TAT_signal"/>
</dbReference>
<evidence type="ECO:0000313" key="1">
    <source>
        <dbReference type="EMBL" id="SEJ89306.1"/>
    </source>
</evidence>
<evidence type="ECO:0000313" key="2">
    <source>
        <dbReference type="Proteomes" id="UP000198866"/>
    </source>
</evidence>
<protein>
    <submittedName>
        <fullName evidence="1">Uncharacterized protein</fullName>
    </submittedName>
</protein>
<dbReference type="AlphaFoldDB" id="A0A1H7CIK4"/>
<sequence>MSDKSGVGQVVGIDRRTVVRLLGAAAVGMNGLFSIAAPEVATAAAPRPVGPDKSLPWPPAGAFGGKAIVGPHQPSAALMLDTDELLGLPPQMSFIYGCLRDMDGNMSEWVRNFNLQPDAARQGLFVQSNQGKDELRVLPNIFMAAATEAVASSEGGNGIWHSPDGAKGKPYKLEMSADGGTIHWSEDGALDVTGTLMGPGLQWYIAEPSGSELYVSQIYEMKGVALGKPVRGVIAFDKAYLPKGIRMYGGKDPLFRPKAHHRTWYTWGTRYKDGSYDAGHFVLGTDRIGFALLTNERGQLVLDTNVTGSVELISTEPWPKRVSVRTSSGAEWEFIPDPKGRMPDMLGTGATTAFTPQTEGRWRRPGDKREPEVWFAWGEVAERGRTNQAWNYRF</sequence>
<dbReference type="Proteomes" id="UP000198866">
    <property type="component" value="Unassembled WGS sequence"/>
</dbReference>
<proteinExistence type="predicted"/>
<reference evidence="2" key="1">
    <citation type="submission" date="2016-10" db="EMBL/GenBank/DDBJ databases">
        <authorList>
            <person name="Varghese N."/>
            <person name="Submissions S."/>
        </authorList>
    </citation>
    <scope>NUCLEOTIDE SEQUENCE [LARGE SCALE GENOMIC DNA]</scope>
    <source>
        <strain evidence="2">LMG 26031</strain>
    </source>
</reference>
<dbReference type="PROSITE" id="PS51318">
    <property type="entry name" value="TAT"/>
    <property type="match status" value="1"/>
</dbReference>
<dbReference type="EMBL" id="FNYE01000022">
    <property type="protein sequence ID" value="SEJ89306.1"/>
    <property type="molecule type" value="Genomic_DNA"/>
</dbReference>
<name>A0A1H7CIK4_9BURK</name>